<organism evidence="1 2">
    <name type="scientific">Daucus carota subsp. sativus</name>
    <name type="common">Carrot</name>
    <dbReference type="NCBI Taxonomy" id="79200"/>
    <lineage>
        <taxon>Eukaryota</taxon>
        <taxon>Viridiplantae</taxon>
        <taxon>Streptophyta</taxon>
        <taxon>Embryophyta</taxon>
        <taxon>Tracheophyta</taxon>
        <taxon>Spermatophyta</taxon>
        <taxon>Magnoliopsida</taxon>
        <taxon>eudicotyledons</taxon>
        <taxon>Gunneridae</taxon>
        <taxon>Pentapetalae</taxon>
        <taxon>asterids</taxon>
        <taxon>campanulids</taxon>
        <taxon>Apiales</taxon>
        <taxon>Apiaceae</taxon>
        <taxon>Apioideae</taxon>
        <taxon>Scandiceae</taxon>
        <taxon>Daucinae</taxon>
        <taxon>Daucus</taxon>
        <taxon>Daucus sect. Daucus</taxon>
    </lineage>
</organism>
<name>A0A161Y462_DAUCS</name>
<dbReference type="EMBL" id="CP093344">
    <property type="protein sequence ID" value="WOG86200.1"/>
    <property type="molecule type" value="Genomic_DNA"/>
</dbReference>
<evidence type="ECO:0000313" key="1">
    <source>
        <dbReference type="EMBL" id="WOG86200.1"/>
    </source>
</evidence>
<sequence>MGQFLCCMKQTTLQDESKKVNPCDSNNSTPVFPISKMKIKQDQKHFTSPDQKYFNSPVAKKLAGTEPLTLEQCLLESPELNISQRPNKFGGKDQSNLVEKYQKINMFSPDLQTDFFTPRLSFSSDKLGLLQKIDEEDDEGSGGKVKKRVSFKLPDEADIIIFYSPEESFDKLLLT</sequence>
<keyword evidence="2" id="KW-1185">Reference proteome</keyword>
<dbReference type="Proteomes" id="UP000077755">
    <property type="component" value="Chromosome 2"/>
</dbReference>
<reference evidence="1" key="1">
    <citation type="journal article" date="2016" name="Nat. Genet.">
        <title>A high-quality carrot genome assembly provides new insights into carotenoid accumulation and asterid genome evolution.</title>
        <authorList>
            <person name="Iorizzo M."/>
            <person name="Ellison S."/>
            <person name="Senalik D."/>
            <person name="Zeng P."/>
            <person name="Satapoomin P."/>
            <person name="Huang J."/>
            <person name="Bowman M."/>
            <person name="Iovene M."/>
            <person name="Sanseverino W."/>
            <person name="Cavagnaro P."/>
            <person name="Yildiz M."/>
            <person name="Macko-Podgorni A."/>
            <person name="Moranska E."/>
            <person name="Grzebelus E."/>
            <person name="Grzebelus D."/>
            <person name="Ashrafi H."/>
            <person name="Zheng Z."/>
            <person name="Cheng S."/>
            <person name="Spooner D."/>
            <person name="Van Deynze A."/>
            <person name="Simon P."/>
        </authorList>
    </citation>
    <scope>NUCLEOTIDE SEQUENCE</scope>
    <source>
        <tissue evidence="1">Leaf</tissue>
    </source>
</reference>
<dbReference type="Gramene" id="KZN04047">
    <property type="protein sequence ID" value="KZN04047"/>
    <property type="gene ID" value="DCAR_004884"/>
</dbReference>
<accession>A0A161Y462</accession>
<evidence type="ECO:0000313" key="2">
    <source>
        <dbReference type="Proteomes" id="UP000077755"/>
    </source>
</evidence>
<dbReference type="AlphaFoldDB" id="A0A161Y462"/>
<reference evidence="1" key="2">
    <citation type="submission" date="2022-03" db="EMBL/GenBank/DDBJ databases">
        <title>Draft title - Genomic analysis of global carrot germplasm unveils the trajectory of domestication and the origin of high carotenoid orange carrot.</title>
        <authorList>
            <person name="Iorizzo M."/>
            <person name="Ellison S."/>
            <person name="Senalik D."/>
            <person name="Macko-Podgorni A."/>
            <person name="Grzebelus D."/>
            <person name="Bostan H."/>
            <person name="Rolling W."/>
            <person name="Curaba J."/>
            <person name="Simon P."/>
        </authorList>
    </citation>
    <scope>NUCLEOTIDE SEQUENCE</scope>
    <source>
        <tissue evidence="1">Leaf</tissue>
    </source>
</reference>
<gene>
    <name evidence="1" type="ORF">DCAR_0205401</name>
</gene>
<proteinExistence type="predicted"/>
<protein>
    <submittedName>
        <fullName evidence="1">Uncharacterized protein</fullName>
    </submittedName>
</protein>